<dbReference type="Pfam" id="PF11104">
    <property type="entry name" value="PilM_2"/>
    <property type="match status" value="1"/>
</dbReference>
<name>A0ABS8QBM5_9BURK</name>
<reference evidence="1" key="1">
    <citation type="submission" date="2021-11" db="EMBL/GenBank/DDBJ databases">
        <title>The complete genome of Massilia sp sp. G4R7.</title>
        <authorList>
            <person name="Liu L."/>
            <person name="Yue J."/>
            <person name="Yuan J."/>
            <person name="Yang F."/>
            <person name="Li L."/>
        </authorList>
    </citation>
    <scope>NUCLEOTIDE SEQUENCE</scope>
    <source>
        <strain evidence="1">G4R7</strain>
    </source>
</reference>
<proteinExistence type="predicted"/>
<protein>
    <submittedName>
        <fullName evidence="1">Pilus assembly protein PilM</fullName>
    </submittedName>
</protein>
<accession>A0ABS8QBM5</accession>
<gene>
    <name evidence="1" type="primary">pilM</name>
    <name evidence="1" type="ORF">LQ564_22860</name>
</gene>
<sequence>MKQIPQPSRLFSAWLGRRRDASACAPIGVDFAAHGLNMLQLEAGPDGPLLRAAVSRPYPVERAALLANPRALRAFVDQALASAPFAGRRVVAALAPGDVRILPLTIQVAGGQGEAAAVARAAREQLGDGAAEHVIDYYHVRTADAGPEKQVLVAAAPHDKVVGYLDSLCGAGLDPVALDIGPAAIARLLAAMHQDDYEQSVLLINFGQARSYLTVIWGRRLMLDREIEFGEEQLVGKLAQALALPPEVALALLREHGVGGGGQDGASDVGRTIREILYPEFAALAEELVRTQIYVASRTRGSTLSRVYLNGSAARYADIQSRIGALVNLPVGILDPLAAFGQAPGFAAGPELSRGIALAAGLALREEDNG</sequence>
<dbReference type="Gene3D" id="3.30.420.40">
    <property type="match status" value="2"/>
</dbReference>
<dbReference type="PANTHER" id="PTHR32432:SF3">
    <property type="entry name" value="ETHANOLAMINE UTILIZATION PROTEIN EUTJ"/>
    <property type="match status" value="1"/>
</dbReference>
<dbReference type="Proteomes" id="UP001179361">
    <property type="component" value="Unassembled WGS sequence"/>
</dbReference>
<evidence type="ECO:0000313" key="1">
    <source>
        <dbReference type="EMBL" id="MCD2519147.1"/>
    </source>
</evidence>
<organism evidence="1 2">
    <name type="scientific">Massilia phyllostachyos</name>
    <dbReference type="NCBI Taxonomy" id="2898585"/>
    <lineage>
        <taxon>Bacteria</taxon>
        <taxon>Pseudomonadati</taxon>
        <taxon>Pseudomonadota</taxon>
        <taxon>Betaproteobacteria</taxon>
        <taxon>Burkholderiales</taxon>
        <taxon>Oxalobacteraceae</taxon>
        <taxon>Telluria group</taxon>
        <taxon>Massilia</taxon>
    </lineage>
</organism>
<dbReference type="Gene3D" id="3.30.1490.300">
    <property type="match status" value="1"/>
</dbReference>
<dbReference type="EMBL" id="JAJNOC010000011">
    <property type="protein sequence ID" value="MCD2519147.1"/>
    <property type="molecule type" value="Genomic_DNA"/>
</dbReference>
<dbReference type="InterPro" id="IPR005883">
    <property type="entry name" value="PilM"/>
</dbReference>
<dbReference type="RefSeq" id="WP_231060424.1">
    <property type="nucleotide sequence ID" value="NZ_JAJNOC010000011.1"/>
</dbReference>
<dbReference type="InterPro" id="IPR043129">
    <property type="entry name" value="ATPase_NBD"/>
</dbReference>
<dbReference type="SUPFAM" id="SSF53067">
    <property type="entry name" value="Actin-like ATPase domain"/>
    <property type="match status" value="1"/>
</dbReference>
<evidence type="ECO:0000313" key="2">
    <source>
        <dbReference type="Proteomes" id="UP001179361"/>
    </source>
</evidence>
<dbReference type="InterPro" id="IPR050696">
    <property type="entry name" value="FtsA/MreB"/>
</dbReference>
<dbReference type="PANTHER" id="PTHR32432">
    <property type="entry name" value="CELL DIVISION PROTEIN FTSA-RELATED"/>
    <property type="match status" value="1"/>
</dbReference>
<comment type="caution">
    <text evidence="1">The sequence shown here is derived from an EMBL/GenBank/DDBJ whole genome shotgun (WGS) entry which is preliminary data.</text>
</comment>
<keyword evidence="2" id="KW-1185">Reference proteome</keyword>